<keyword evidence="1" id="KW-0472">Membrane</keyword>
<comment type="caution">
    <text evidence="2">The sequence shown here is derived from an EMBL/GenBank/DDBJ whole genome shotgun (WGS) entry which is preliminary data.</text>
</comment>
<accession>A0A9D1NGD2</accession>
<gene>
    <name evidence="2" type="ORF">IAC74_00305</name>
</gene>
<keyword evidence="1" id="KW-1133">Transmembrane helix</keyword>
<evidence type="ECO:0000313" key="2">
    <source>
        <dbReference type="EMBL" id="HIV01983.1"/>
    </source>
</evidence>
<evidence type="ECO:0000256" key="1">
    <source>
        <dbReference type="SAM" id="Phobius"/>
    </source>
</evidence>
<protein>
    <submittedName>
        <fullName evidence="2">Uncharacterized protein</fullName>
    </submittedName>
</protein>
<reference evidence="2" key="1">
    <citation type="submission" date="2020-10" db="EMBL/GenBank/DDBJ databases">
        <authorList>
            <person name="Gilroy R."/>
        </authorList>
    </citation>
    <scope>NUCLEOTIDE SEQUENCE</scope>
    <source>
        <strain evidence="2">4920</strain>
    </source>
</reference>
<proteinExistence type="predicted"/>
<evidence type="ECO:0000313" key="3">
    <source>
        <dbReference type="Proteomes" id="UP000886743"/>
    </source>
</evidence>
<dbReference type="AlphaFoldDB" id="A0A9D1NGD2"/>
<name>A0A9D1NGD2_9FIRM</name>
<reference evidence="2" key="2">
    <citation type="journal article" date="2021" name="PeerJ">
        <title>Extensive microbial diversity within the chicken gut microbiome revealed by metagenomics and culture.</title>
        <authorList>
            <person name="Gilroy R."/>
            <person name="Ravi A."/>
            <person name="Getino M."/>
            <person name="Pursley I."/>
            <person name="Horton D.L."/>
            <person name="Alikhan N.F."/>
            <person name="Baker D."/>
            <person name="Gharbi K."/>
            <person name="Hall N."/>
            <person name="Watson M."/>
            <person name="Adriaenssens E.M."/>
            <person name="Foster-Nyarko E."/>
            <person name="Jarju S."/>
            <person name="Secka A."/>
            <person name="Antonio M."/>
            <person name="Oren A."/>
            <person name="Chaudhuri R.R."/>
            <person name="La Ragione R."/>
            <person name="Hildebrand F."/>
            <person name="Pallen M.J."/>
        </authorList>
    </citation>
    <scope>NUCLEOTIDE SEQUENCE</scope>
    <source>
        <strain evidence="2">4920</strain>
    </source>
</reference>
<dbReference type="EMBL" id="DVOF01000006">
    <property type="protein sequence ID" value="HIV01983.1"/>
    <property type="molecule type" value="Genomic_DNA"/>
</dbReference>
<feature type="transmembrane region" description="Helical" evidence="1">
    <location>
        <begin position="35"/>
        <end position="59"/>
    </location>
</feature>
<dbReference type="Proteomes" id="UP000886743">
    <property type="component" value="Unassembled WGS sequence"/>
</dbReference>
<organism evidence="2 3">
    <name type="scientific">Candidatus Aphodoplasma excrementigallinarum</name>
    <dbReference type="NCBI Taxonomy" id="2840673"/>
    <lineage>
        <taxon>Bacteria</taxon>
        <taxon>Bacillati</taxon>
        <taxon>Bacillota</taxon>
        <taxon>Clostridia</taxon>
        <taxon>Eubacteriales</taxon>
        <taxon>Candidatus Aphodoplasma</taxon>
    </lineage>
</organism>
<feature type="transmembrane region" description="Helical" evidence="1">
    <location>
        <begin position="7"/>
        <end position="29"/>
    </location>
</feature>
<sequence length="62" mass="6864">MDKRTKIKSAVTILCMAASLFALYTFLFVSDLAPAWKTALCVVAVFWLISGASNLLTYFGRK</sequence>
<keyword evidence="1" id="KW-0812">Transmembrane</keyword>